<dbReference type="PANTHER" id="PTHR43176">
    <property type="entry name" value="3-HYDROXYISOBUTYRYL-COA HYDROLASE-RELATED"/>
    <property type="match status" value="1"/>
</dbReference>
<dbReference type="RefSeq" id="WP_289830944.1">
    <property type="nucleotide sequence ID" value="NZ_JAUEDK010000029.1"/>
</dbReference>
<dbReference type="InterPro" id="IPR045004">
    <property type="entry name" value="ECH_dom"/>
</dbReference>
<protein>
    <recommendedName>
        <fullName evidence="2">3-hydroxyisobutyryl-CoA hydrolase</fullName>
        <ecNumber evidence="2">3.1.2.4</ecNumber>
    </recommendedName>
</protein>
<evidence type="ECO:0000313" key="6">
    <source>
        <dbReference type="Proteomes" id="UP001168540"/>
    </source>
</evidence>
<organism evidence="5 6">
    <name type="scientific">Crenobacter oryzisoli</name>
    <dbReference type="NCBI Taxonomy" id="3056844"/>
    <lineage>
        <taxon>Bacteria</taxon>
        <taxon>Pseudomonadati</taxon>
        <taxon>Pseudomonadota</taxon>
        <taxon>Betaproteobacteria</taxon>
        <taxon>Neisseriales</taxon>
        <taxon>Neisseriaceae</taxon>
        <taxon>Crenobacter</taxon>
    </lineage>
</organism>
<evidence type="ECO:0000313" key="5">
    <source>
        <dbReference type="EMBL" id="MDN0076267.1"/>
    </source>
</evidence>
<evidence type="ECO:0000256" key="2">
    <source>
        <dbReference type="ARBA" id="ARBA00011915"/>
    </source>
</evidence>
<dbReference type="InterPro" id="IPR029045">
    <property type="entry name" value="ClpP/crotonase-like_dom_sf"/>
</dbReference>
<dbReference type="InterPro" id="IPR032259">
    <property type="entry name" value="HIBYL-CoA-H"/>
</dbReference>
<name>A0ABT7XR55_9NEIS</name>
<feature type="domain" description="Enoyl-CoA hydratase/isomerase" evidence="4">
    <location>
        <begin position="19"/>
        <end position="362"/>
    </location>
</feature>
<sequence length="376" mass="40300">MSEAPVLFETRRCANGALIGIATLNNPAALNALNLAMIRLLDAQLAEWAAAPEIALVVLHGAGDKAFCAGGDVKGLRAALLAEPAPAPHPAAVTFFTEEYRLDYRLHTYPKPLLVWGSGIVMGGGMGLLQGASMRIVTDTSHLAMPEVSIGLYPDVGGSWFLSRLPGRLGRFLALTGASLNVHDALLLGLADRALPNGSLQALLDALGTGHWRAHSTADQAELERLVDRFAADHPVYLPASPIAHHQLALQTALQAGNIQDVVARLIALGESSDDPWLARAAQTLANGSPSTAAVSWTIHQRLATVSLADAFRAELALSVNFCARPDFIEGVRARLVDKDQAPHWQPTLLADVDQDWIEGHFDEHWTTETHPLRDL</sequence>
<dbReference type="EC" id="3.1.2.4" evidence="2"/>
<dbReference type="CDD" id="cd06558">
    <property type="entry name" value="crotonase-like"/>
    <property type="match status" value="1"/>
</dbReference>
<dbReference type="Proteomes" id="UP001168540">
    <property type="component" value="Unassembled WGS sequence"/>
</dbReference>
<dbReference type="PANTHER" id="PTHR43176:SF3">
    <property type="entry name" value="3-HYDROXYISOBUTYRYL-COA HYDROLASE, MITOCHONDRIAL"/>
    <property type="match status" value="1"/>
</dbReference>
<dbReference type="SUPFAM" id="SSF52096">
    <property type="entry name" value="ClpP/crotonase"/>
    <property type="match status" value="1"/>
</dbReference>
<evidence type="ECO:0000256" key="3">
    <source>
        <dbReference type="ARBA" id="ARBA00022801"/>
    </source>
</evidence>
<dbReference type="Gene3D" id="3.90.226.10">
    <property type="entry name" value="2-enoyl-CoA Hydratase, Chain A, domain 1"/>
    <property type="match status" value="1"/>
</dbReference>
<dbReference type="GO" id="GO:0016787">
    <property type="term" value="F:hydrolase activity"/>
    <property type="evidence" value="ECO:0007669"/>
    <property type="project" value="UniProtKB-KW"/>
</dbReference>
<gene>
    <name evidence="5" type="ORF">QU481_15375</name>
</gene>
<dbReference type="NCBIfam" id="NF004127">
    <property type="entry name" value="PRK05617.1"/>
    <property type="match status" value="1"/>
</dbReference>
<keyword evidence="6" id="KW-1185">Reference proteome</keyword>
<proteinExistence type="predicted"/>
<comment type="caution">
    <text evidence="5">The sequence shown here is derived from an EMBL/GenBank/DDBJ whole genome shotgun (WGS) entry which is preliminary data.</text>
</comment>
<dbReference type="EMBL" id="JAUEDK010000029">
    <property type="protein sequence ID" value="MDN0076267.1"/>
    <property type="molecule type" value="Genomic_DNA"/>
</dbReference>
<evidence type="ECO:0000259" key="4">
    <source>
        <dbReference type="Pfam" id="PF16113"/>
    </source>
</evidence>
<dbReference type="Pfam" id="PF16113">
    <property type="entry name" value="ECH_2"/>
    <property type="match status" value="1"/>
</dbReference>
<accession>A0ABT7XR55</accession>
<reference evidence="5" key="1">
    <citation type="submission" date="2023-06" db="EMBL/GenBank/DDBJ databases">
        <authorList>
            <person name="Zhang S."/>
        </authorList>
    </citation>
    <scope>NUCLEOTIDE SEQUENCE</scope>
    <source>
        <strain evidence="5">SG2303</strain>
    </source>
</reference>
<keyword evidence="3 5" id="KW-0378">Hydrolase</keyword>
<evidence type="ECO:0000256" key="1">
    <source>
        <dbReference type="ARBA" id="ARBA00001709"/>
    </source>
</evidence>
<comment type="catalytic activity">
    <reaction evidence="1">
        <text>3-hydroxy-2-methylpropanoyl-CoA + H2O = 3-hydroxy-2-methylpropanoate + CoA + H(+)</text>
        <dbReference type="Rhea" id="RHEA:20888"/>
        <dbReference type="ChEBI" id="CHEBI:11805"/>
        <dbReference type="ChEBI" id="CHEBI:15377"/>
        <dbReference type="ChEBI" id="CHEBI:15378"/>
        <dbReference type="ChEBI" id="CHEBI:57287"/>
        <dbReference type="ChEBI" id="CHEBI:57340"/>
        <dbReference type="EC" id="3.1.2.4"/>
    </reaction>
</comment>